<dbReference type="GO" id="GO:0008650">
    <property type="term" value="F:rRNA (uridine-2'-O-)-methyltransferase activity"/>
    <property type="evidence" value="ECO:0007669"/>
    <property type="project" value="TreeGrafter"/>
</dbReference>
<keyword evidence="1" id="KW-0698">rRNA processing</keyword>
<dbReference type="SUPFAM" id="SSF53335">
    <property type="entry name" value="S-adenosyl-L-methionine-dependent methyltransferases"/>
    <property type="match status" value="1"/>
</dbReference>
<dbReference type="Pfam" id="PF01728">
    <property type="entry name" value="FtsJ"/>
    <property type="match status" value="1"/>
</dbReference>
<evidence type="ECO:0000256" key="3">
    <source>
        <dbReference type="ARBA" id="ARBA00022679"/>
    </source>
</evidence>
<reference evidence="6" key="1">
    <citation type="submission" date="2016-10" db="EMBL/GenBank/DDBJ databases">
        <title>Sequence of Gallionella enrichment culture.</title>
        <authorList>
            <person name="Poehlein A."/>
            <person name="Muehling M."/>
            <person name="Daniel R."/>
        </authorList>
    </citation>
    <scope>NUCLEOTIDE SEQUENCE</scope>
</reference>
<dbReference type="InterPro" id="IPR050082">
    <property type="entry name" value="RNA_methyltr_RlmE"/>
</dbReference>
<evidence type="ECO:0000256" key="1">
    <source>
        <dbReference type="ARBA" id="ARBA00022552"/>
    </source>
</evidence>
<evidence type="ECO:0000259" key="5">
    <source>
        <dbReference type="Pfam" id="PF01728"/>
    </source>
</evidence>
<dbReference type="EC" id="2.1.1.166" evidence="6"/>
<proteinExistence type="inferred from homology"/>
<protein>
    <submittedName>
        <fullName evidence="6">Ribosomal RNA large subunit methyltransferase E</fullName>
        <ecNumber evidence="6">2.1.1.166</ecNumber>
    </submittedName>
</protein>
<name>A0A1J5R4C6_9ZZZZ</name>
<sequence>MKKNRFNKAWLTDHLNDPYVKMAQKDNYRSRAAYKLQEIDEANKLLRNARVVVDLGSAPGAWSQYLARHVGTRSGAALFALDMLPMEPVDGVHFIQGDFREAEVMQQLEAALQGRRVDVVLSDMAPNLSGIASADAARIEHLAELALEFSANWLVPDGALLIKSFHTSFFSQIVERFKRQFRVVKTLKPKASRDRSAEVFVLGIGLREQR</sequence>
<dbReference type="InterPro" id="IPR015507">
    <property type="entry name" value="rRNA-MeTfrase_E"/>
</dbReference>
<dbReference type="AlphaFoldDB" id="A0A1J5R4C6"/>
<gene>
    <name evidence="6" type="primary">rlmE_7</name>
    <name evidence="6" type="ORF">GALL_272710</name>
</gene>
<comment type="caution">
    <text evidence="6">The sequence shown here is derived from an EMBL/GenBank/DDBJ whole genome shotgun (WGS) entry which is preliminary data.</text>
</comment>
<dbReference type="PIRSF" id="PIRSF005461">
    <property type="entry name" value="23S_rRNA_mtase"/>
    <property type="match status" value="1"/>
</dbReference>
<evidence type="ECO:0000256" key="2">
    <source>
        <dbReference type="ARBA" id="ARBA00022603"/>
    </source>
</evidence>
<feature type="domain" description="Ribosomal RNA methyltransferase FtsJ" evidence="5">
    <location>
        <begin position="28"/>
        <end position="204"/>
    </location>
</feature>
<dbReference type="InterPro" id="IPR002877">
    <property type="entry name" value="RNA_MeTrfase_FtsJ_dom"/>
</dbReference>
<keyword evidence="3 6" id="KW-0808">Transferase</keyword>
<dbReference type="CDD" id="cd02440">
    <property type="entry name" value="AdoMet_MTases"/>
    <property type="match status" value="1"/>
</dbReference>
<dbReference type="HAMAP" id="MF_01547">
    <property type="entry name" value="RNA_methyltr_E"/>
    <property type="match status" value="1"/>
</dbReference>
<dbReference type="Gene3D" id="3.40.50.150">
    <property type="entry name" value="Vaccinia Virus protein VP39"/>
    <property type="match status" value="1"/>
</dbReference>
<dbReference type="InterPro" id="IPR029063">
    <property type="entry name" value="SAM-dependent_MTases_sf"/>
</dbReference>
<dbReference type="PANTHER" id="PTHR10920">
    <property type="entry name" value="RIBOSOMAL RNA METHYLTRANSFERASE"/>
    <property type="match status" value="1"/>
</dbReference>
<evidence type="ECO:0000313" key="6">
    <source>
        <dbReference type="EMBL" id="OIQ90806.1"/>
    </source>
</evidence>
<evidence type="ECO:0000256" key="4">
    <source>
        <dbReference type="ARBA" id="ARBA00022691"/>
    </source>
</evidence>
<organism evidence="6">
    <name type="scientific">mine drainage metagenome</name>
    <dbReference type="NCBI Taxonomy" id="410659"/>
    <lineage>
        <taxon>unclassified sequences</taxon>
        <taxon>metagenomes</taxon>
        <taxon>ecological metagenomes</taxon>
    </lineage>
</organism>
<keyword evidence="4" id="KW-0949">S-adenosyl-L-methionine</keyword>
<keyword evidence="2 6" id="KW-0489">Methyltransferase</keyword>
<dbReference type="PANTHER" id="PTHR10920:SF18">
    <property type="entry name" value="RRNA METHYLTRANSFERASE 2, MITOCHONDRIAL"/>
    <property type="match status" value="1"/>
</dbReference>
<accession>A0A1J5R4C6</accession>
<dbReference type="EMBL" id="MLJW01000279">
    <property type="protein sequence ID" value="OIQ90806.1"/>
    <property type="molecule type" value="Genomic_DNA"/>
</dbReference>